<keyword evidence="1" id="KW-0489">Methyltransferase</keyword>
<comment type="caution">
    <text evidence="1">The sequence shown here is derived from an EMBL/GenBank/DDBJ whole genome shotgun (WGS) entry which is preliminary data.</text>
</comment>
<accession>A0A4Z0PF90</accession>
<dbReference type="GO" id="GO:0032259">
    <property type="term" value="P:methylation"/>
    <property type="evidence" value="ECO:0007669"/>
    <property type="project" value="UniProtKB-KW"/>
</dbReference>
<keyword evidence="2" id="KW-1185">Reference proteome</keyword>
<dbReference type="Gene3D" id="3.40.50.150">
    <property type="entry name" value="Vaccinia Virus protein VP39"/>
    <property type="match status" value="1"/>
</dbReference>
<dbReference type="OrthoDB" id="5464618at2"/>
<dbReference type="InterPro" id="IPR029063">
    <property type="entry name" value="SAM-dependent_MTases_sf"/>
</dbReference>
<evidence type="ECO:0000313" key="1">
    <source>
        <dbReference type="EMBL" id="TGE11914.1"/>
    </source>
</evidence>
<gene>
    <name evidence="1" type="ORF">E5J99_20630</name>
</gene>
<dbReference type="GO" id="GO:0008168">
    <property type="term" value="F:methyltransferase activity"/>
    <property type="evidence" value="ECO:0007669"/>
    <property type="project" value="UniProtKB-KW"/>
</dbReference>
<dbReference type="SUPFAM" id="SSF53335">
    <property type="entry name" value="S-adenosyl-L-methionine-dependent methyltransferases"/>
    <property type="match status" value="1"/>
</dbReference>
<dbReference type="Proteomes" id="UP000297739">
    <property type="component" value="Unassembled WGS sequence"/>
</dbReference>
<dbReference type="AlphaFoldDB" id="A0A4Z0PF90"/>
<reference evidence="1 2" key="1">
    <citation type="submission" date="2019-04" db="EMBL/GenBank/DDBJ databases">
        <authorList>
            <person name="Feng G."/>
            <person name="Zhang J."/>
            <person name="Zhu H."/>
        </authorList>
    </citation>
    <scope>NUCLEOTIDE SEQUENCE [LARGE SCALE GENOMIC DNA]</scope>
    <source>
        <strain evidence="1 2">JCM 17223</strain>
    </source>
</reference>
<proteinExistence type="predicted"/>
<dbReference type="Pfam" id="PF13578">
    <property type="entry name" value="Methyltransf_24"/>
    <property type="match status" value="1"/>
</dbReference>
<sequence length="276" mass="31118">MFFQALSYLRFLFRSGNAHGLHSPFVFGLYAHVIGHDGAFAAYAPIEARRRQLLQDPTTITVRDFGAGSHTGAGRQRRLRDIARAAAKPRPFGQLLFRLVNHFQPRVILELGTSLGLTTAYLAAPSAQAHIVTFEGCPQTAAVARHTFAQLALTNIQVVEGNLDETLVPALAALPGPLDFAFFDGNHRYEPTVRYFEQCLPYRTDRSVFVLDDIHWSAEMEQAWTTIKAHPEVRLTIDMFFIGLVFFRQNQPKQHFTLRFDNAVDKLLNRVKQLAP</sequence>
<dbReference type="EMBL" id="SRLD01000081">
    <property type="protein sequence ID" value="TGE11914.1"/>
    <property type="molecule type" value="Genomic_DNA"/>
</dbReference>
<organism evidence="1 2">
    <name type="scientific">Hymenobacter elongatus</name>
    <dbReference type="NCBI Taxonomy" id="877208"/>
    <lineage>
        <taxon>Bacteria</taxon>
        <taxon>Pseudomonadati</taxon>
        <taxon>Bacteroidota</taxon>
        <taxon>Cytophagia</taxon>
        <taxon>Cytophagales</taxon>
        <taxon>Hymenobacteraceae</taxon>
        <taxon>Hymenobacter</taxon>
    </lineage>
</organism>
<evidence type="ECO:0000313" key="2">
    <source>
        <dbReference type="Proteomes" id="UP000297739"/>
    </source>
</evidence>
<keyword evidence="1" id="KW-0808">Transferase</keyword>
<protein>
    <submittedName>
        <fullName evidence="1">Class I SAM-dependent methyltransferase</fullName>
    </submittedName>
</protein>
<name>A0A4Z0PF90_9BACT</name>